<name>A0A809S5G3_9BACT</name>
<evidence type="ECO:0000256" key="5">
    <source>
        <dbReference type="NCBIfam" id="TIGR00205"/>
    </source>
</evidence>
<organism evidence="7 8">
    <name type="scientific">Candidatus Nitrosymbiomonas proteolyticus</name>
    <dbReference type="NCBI Taxonomy" id="2608984"/>
    <lineage>
        <taxon>Bacteria</taxon>
        <taxon>Bacillati</taxon>
        <taxon>Armatimonadota</taxon>
        <taxon>Armatimonadota incertae sedis</taxon>
        <taxon>Candidatus Nitrosymbiomonas</taxon>
    </lineage>
</organism>
<evidence type="ECO:0000256" key="3">
    <source>
        <dbReference type="ARBA" id="ARBA00023143"/>
    </source>
</evidence>
<evidence type="ECO:0000256" key="6">
    <source>
        <dbReference type="SAM" id="MobiDB-lite"/>
    </source>
</evidence>
<gene>
    <name evidence="4" type="primary">fliE</name>
    <name evidence="7" type="ORF">NPRO_18220</name>
</gene>
<dbReference type="Proteomes" id="UP000662873">
    <property type="component" value="Chromosome"/>
</dbReference>
<dbReference type="PANTHER" id="PTHR34653:SF1">
    <property type="entry name" value="FLAGELLAR HOOK-BASAL BODY COMPLEX PROTEIN FLIE"/>
    <property type="match status" value="1"/>
</dbReference>
<dbReference type="PRINTS" id="PR01006">
    <property type="entry name" value="FLGHOOKFLIE"/>
</dbReference>
<proteinExistence type="inferred from homology"/>
<keyword evidence="7" id="KW-0966">Cell projection</keyword>
<dbReference type="Pfam" id="PF02049">
    <property type="entry name" value="FliE"/>
    <property type="match status" value="1"/>
</dbReference>
<dbReference type="AlphaFoldDB" id="A0A809S5G3"/>
<comment type="subcellular location">
    <subcellularLocation>
        <location evidence="1 4">Bacterial flagellum basal body</location>
    </subcellularLocation>
</comment>
<dbReference type="HAMAP" id="MF_00724">
    <property type="entry name" value="FliE"/>
    <property type="match status" value="1"/>
</dbReference>
<reference evidence="7" key="1">
    <citation type="journal article" name="DNA Res.">
        <title>The physiological potential of anammox bacteria as revealed by their core genome structure.</title>
        <authorList>
            <person name="Okubo T."/>
            <person name="Toyoda A."/>
            <person name="Fukuhara K."/>
            <person name="Uchiyama I."/>
            <person name="Harigaya Y."/>
            <person name="Kuroiwa M."/>
            <person name="Suzuki T."/>
            <person name="Murakami Y."/>
            <person name="Suwa Y."/>
            <person name="Takami H."/>
        </authorList>
    </citation>
    <scope>NUCLEOTIDE SEQUENCE</scope>
    <source>
        <strain evidence="7">317325-2</strain>
    </source>
</reference>
<feature type="region of interest" description="Disordered" evidence="6">
    <location>
        <begin position="1"/>
        <end position="26"/>
    </location>
</feature>
<keyword evidence="3 4" id="KW-0975">Bacterial flagellum</keyword>
<accession>A0A809S5G3</accession>
<keyword evidence="7" id="KW-0969">Cilium</keyword>
<evidence type="ECO:0000256" key="4">
    <source>
        <dbReference type="HAMAP-Rule" id="MF_00724"/>
    </source>
</evidence>
<dbReference type="KEGG" id="npy:NPRO_18220"/>
<dbReference type="GO" id="GO:0071973">
    <property type="term" value="P:bacterial-type flagellum-dependent cell motility"/>
    <property type="evidence" value="ECO:0007669"/>
    <property type="project" value="InterPro"/>
</dbReference>
<evidence type="ECO:0000313" key="7">
    <source>
        <dbReference type="EMBL" id="BBO24227.1"/>
    </source>
</evidence>
<dbReference type="GO" id="GO:0009425">
    <property type="term" value="C:bacterial-type flagellum basal body"/>
    <property type="evidence" value="ECO:0007669"/>
    <property type="project" value="UniProtKB-SubCell"/>
</dbReference>
<comment type="similarity">
    <text evidence="2 4">Belongs to the FliE family.</text>
</comment>
<evidence type="ECO:0000313" key="8">
    <source>
        <dbReference type="Proteomes" id="UP000662873"/>
    </source>
</evidence>
<evidence type="ECO:0000256" key="1">
    <source>
        <dbReference type="ARBA" id="ARBA00004117"/>
    </source>
</evidence>
<keyword evidence="7" id="KW-0282">Flagellum</keyword>
<dbReference type="EMBL" id="AP021858">
    <property type="protein sequence ID" value="BBO24227.1"/>
    <property type="molecule type" value="Genomic_DNA"/>
</dbReference>
<protein>
    <recommendedName>
        <fullName evidence="4 5">Flagellar hook-basal body complex protein FliE</fullName>
    </recommendedName>
</protein>
<dbReference type="InterPro" id="IPR001624">
    <property type="entry name" value="FliE"/>
</dbReference>
<dbReference type="GO" id="GO:0005198">
    <property type="term" value="F:structural molecule activity"/>
    <property type="evidence" value="ECO:0007669"/>
    <property type="project" value="UniProtKB-UniRule"/>
</dbReference>
<dbReference type="GO" id="GO:0003774">
    <property type="term" value="F:cytoskeletal motor activity"/>
    <property type="evidence" value="ECO:0007669"/>
    <property type="project" value="InterPro"/>
</dbReference>
<dbReference type="NCBIfam" id="TIGR00205">
    <property type="entry name" value="fliE"/>
    <property type="match status" value="1"/>
</dbReference>
<evidence type="ECO:0000256" key="2">
    <source>
        <dbReference type="ARBA" id="ARBA00009272"/>
    </source>
</evidence>
<dbReference type="PANTHER" id="PTHR34653">
    <property type="match status" value="1"/>
</dbReference>
<sequence length="98" mass="10922">MRIHDIATSKPLGLPQFEKPVGDSQGGDFASKLMDVLREVNAAQNESRVQQEALMTGQPVDIHDVMIAMERASVAMELTLQVRNKLLEAYQEISRTQV</sequence>